<protein>
    <submittedName>
        <fullName evidence="2">Uncharacterized protein</fullName>
    </submittedName>
</protein>
<proteinExistence type="predicted"/>
<evidence type="ECO:0000313" key="2">
    <source>
        <dbReference type="EnsemblPlants" id="PGSC0003DMT400094522"/>
    </source>
</evidence>
<reference evidence="2" key="2">
    <citation type="submission" date="2015-06" db="UniProtKB">
        <authorList>
            <consortium name="EnsemblPlants"/>
        </authorList>
    </citation>
    <scope>IDENTIFICATION</scope>
    <source>
        <strain evidence="2">DM1-3 516 R44</strain>
    </source>
</reference>
<dbReference type="Gramene" id="PGSC0003DMT400094522">
    <property type="protein sequence ID" value="PGSC0003DMT400094522"/>
    <property type="gene ID" value="PGSC0003DMG400044093"/>
</dbReference>
<name>M1DUB0_SOLTU</name>
<organism evidence="2 3">
    <name type="scientific">Solanum tuberosum</name>
    <name type="common">Potato</name>
    <dbReference type="NCBI Taxonomy" id="4113"/>
    <lineage>
        <taxon>Eukaryota</taxon>
        <taxon>Viridiplantae</taxon>
        <taxon>Streptophyta</taxon>
        <taxon>Embryophyta</taxon>
        <taxon>Tracheophyta</taxon>
        <taxon>Spermatophyta</taxon>
        <taxon>Magnoliopsida</taxon>
        <taxon>eudicotyledons</taxon>
        <taxon>Gunneridae</taxon>
        <taxon>Pentapetalae</taxon>
        <taxon>asterids</taxon>
        <taxon>lamiids</taxon>
        <taxon>Solanales</taxon>
        <taxon>Solanaceae</taxon>
        <taxon>Solanoideae</taxon>
        <taxon>Solaneae</taxon>
        <taxon>Solanum</taxon>
    </lineage>
</organism>
<feature type="compositionally biased region" description="Basic and acidic residues" evidence="1">
    <location>
        <begin position="103"/>
        <end position="114"/>
    </location>
</feature>
<evidence type="ECO:0000313" key="3">
    <source>
        <dbReference type="Proteomes" id="UP000011115"/>
    </source>
</evidence>
<dbReference type="AlphaFoldDB" id="M1DUB0"/>
<feature type="region of interest" description="Disordered" evidence="1">
    <location>
        <begin position="1"/>
        <end position="29"/>
    </location>
</feature>
<dbReference type="HOGENOM" id="CLU_158940_0_0_1"/>
<feature type="compositionally biased region" description="Acidic residues" evidence="1">
    <location>
        <begin position="13"/>
        <end position="29"/>
    </location>
</feature>
<sequence>MEQTAEPESKAETDEEMFEETEEAADDDLAETEAAMIDAAVQASLAVSSRAGSSGASRRKVLNPTQLSSMLSLEGEGQVCDEKEQSVRRRAVLRSSTISPNDSKGEEAEGESRKAMKSTKRRIFEHIGNPD</sequence>
<evidence type="ECO:0000256" key="1">
    <source>
        <dbReference type="SAM" id="MobiDB-lite"/>
    </source>
</evidence>
<dbReference type="Proteomes" id="UP000011115">
    <property type="component" value="Unassembled WGS sequence"/>
</dbReference>
<dbReference type="PaxDb" id="4113-PGSC0003DMT400094522"/>
<accession>M1DUB0</accession>
<reference evidence="3" key="1">
    <citation type="journal article" date="2011" name="Nature">
        <title>Genome sequence and analysis of the tuber crop potato.</title>
        <authorList>
            <consortium name="The Potato Genome Sequencing Consortium"/>
        </authorList>
    </citation>
    <scope>NUCLEOTIDE SEQUENCE [LARGE SCALE GENOMIC DNA]</scope>
    <source>
        <strain evidence="3">cv. DM1-3 516 R44</strain>
    </source>
</reference>
<dbReference type="EnsemblPlants" id="PGSC0003DMT400094522">
    <property type="protein sequence ID" value="PGSC0003DMT400094522"/>
    <property type="gene ID" value="PGSC0003DMG400044093"/>
</dbReference>
<dbReference type="InParanoid" id="M1DUB0"/>
<feature type="region of interest" description="Disordered" evidence="1">
    <location>
        <begin position="73"/>
        <end position="131"/>
    </location>
</feature>
<keyword evidence="3" id="KW-1185">Reference proteome</keyword>